<dbReference type="AlphaFoldDB" id="A0A0F8WF17"/>
<accession>A0A0F8WF17</accession>
<name>A0A0F8WF17_9ZZZZ</name>
<sequence length="164" mass="17383">MALTAKMILNILIDYTSTRDLGTATLPIQLSRGITLTDGTGANKGDICFDDNRTLADGANETIDVRSITDAYGTALTFDILRGLYIKNNSTDSGLLIGNAAATQLGIFSVATHILLLPPGGEFFMTWPDATGLDTTTNKDLKLEHDAVGAAVSLTYDIILVGED</sequence>
<protein>
    <submittedName>
        <fullName evidence="1">Uncharacterized protein</fullName>
    </submittedName>
</protein>
<reference evidence="1" key="1">
    <citation type="journal article" date="2015" name="Nature">
        <title>Complex archaea that bridge the gap between prokaryotes and eukaryotes.</title>
        <authorList>
            <person name="Spang A."/>
            <person name="Saw J.H."/>
            <person name="Jorgensen S.L."/>
            <person name="Zaremba-Niedzwiedzka K."/>
            <person name="Martijn J."/>
            <person name="Lind A.E."/>
            <person name="van Eijk R."/>
            <person name="Schleper C."/>
            <person name="Guy L."/>
            <person name="Ettema T.J."/>
        </authorList>
    </citation>
    <scope>NUCLEOTIDE SEQUENCE</scope>
</reference>
<organism evidence="1">
    <name type="scientific">marine sediment metagenome</name>
    <dbReference type="NCBI Taxonomy" id="412755"/>
    <lineage>
        <taxon>unclassified sequences</taxon>
        <taxon>metagenomes</taxon>
        <taxon>ecological metagenomes</taxon>
    </lineage>
</organism>
<comment type="caution">
    <text evidence="1">The sequence shown here is derived from an EMBL/GenBank/DDBJ whole genome shotgun (WGS) entry which is preliminary data.</text>
</comment>
<proteinExistence type="predicted"/>
<gene>
    <name evidence="1" type="ORF">LCGC14_3074910</name>
</gene>
<evidence type="ECO:0000313" key="1">
    <source>
        <dbReference type="EMBL" id="KKK55402.1"/>
    </source>
</evidence>
<dbReference type="EMBL" id="LAZR01065508">
    <property type="protein sequence ID" value="KKK55402.1"/>
    <property type="molecule type" value="Genomic_DNA"/>
</dbReference>